<dbReference type="InterPro" id="IPR040151">
    <property type="entry name" value="Gfd2/YDR514C-like"/>
</dbReference>
<dbReference type="InterPro" id="IPR048519">
    <property type="entry name" value="Gfd2/YDR514C-like_C"/>
</dbReference>
<protein>
    <recommendedName>
        <fullName evidence="2">Gfd2/YDR514C-like C-terminal domain-containing protein</fullName>
    </recommendedName>
</protein>
<evidence type="ECO:0000256" key="1">
    <source>
        <dbReference type="SAM" id="MobiDB-lite"/>
    </source>
</evidence>
<proteinExistence type="predicted"/>
<dbReference type="InterPro" id="IPR012337">
    <property type="entry name" value="RNaseH-like_sf"/>
</dbReference>
<gene>
    <name evidence="3" type="ORF">QQX98_003707</name>
</gene>
<dbReference type="Pfam" id="PF21762">
    <property type="entry name" value="DEDDh_C"/>
    <property type="match status" value="1"/>
</dbReference>
<dbReference type="InterPro" id="IPR036397">
    <property type="entry name" value="RNaseH_sf"/>
</dbReference>
<dbReference type="SUPFAM" id="SSF53098">
    <property type="entry name" value="Ribonuclease H-like"/>
    <property type="match status" value="1"/>
</dbReference>
<dbReference type="EMBL" id="JAZAVJ010000043">
    <property type="protein sequence ID" value="KAK7418845.1"/>
    <property type="molecule type" value="Genomic_DNA"/>
</dbReference>
<feature type="region of interest" description="Disordered" evidence="1">
    <location>
        <begin position="20"/>
        <end position="46"/>
    </location>
</feature>
<accession>A0ABR1HCL5</accession>
<evidence type="ECO:0000259" key="2">
    <source>
        <dbReference type="Pfam" id="PF21762"/>
    </source>
</evidence>
<feature type="domain" description="Gfd2/YDR514C-like C-terminal" evidence="2">
    <location>
        <begin position="292"/>
        <end position="473"/>
    </location>
</feature>
<keyword evidence="4" id="KW-1185">Reference proteome</keyword>
<sequence length="487" mass="55502">MSLEERLEKLRELLGQGVSLIDHPEEDVEQPKGADQMESKSGTESDALAHQDDLLIQHPFDLGHQFSRSSQFDGAQDRERAVRHEKAFDCSGFRVGEPLDRSAVFCPVKVMITYPERFIGKANKPLAKPFFSQILKDRVWDFFYLHDPKEPTRDPYLLVPTAQFEVFLDKVNAELGISLSIPKGVNEDKFAINFGEGGTPRPRYLRRSEDETALEIRPWPKIDAGDVSRFNSVTAEKKDSWRSKMKLVKTGLIANKGNNEKATRKQRDRQKMLLDTQEYLGLRSSSVDLDVVFICVDVEAIERSPNPISEIGFAILDTRDIRRVAPGPCGENWRTSINCHHLRVWEYAGLRNFQFVHGCPDLFDFGKSTFPRKAHVRREIMSILTPYINDSRNIVMVGHDIYQDIRYLSTLGVNLLTLNSLVGQVDTKDIHQAWRDDTNGRGLSRILSELEIPNKNLHNAGNDAYYTVCVMLGVALEQMREQQAKAQ</sequence>
<organism evidence="3 4">
    <name type="scientific">Neonectria punicea</name>
    <dbReference type="NCBI Taxonomy" id="979145"/>
    <lineage>
        <taxon>Eukaryota</taxon>
        <taxon>Fungi</taxon>
        <taxon>Dikarya</taxon>
        <taxon>Ascomycota</taxon>
        <taxon>Pezizomycotina</taxon>
        <taxon>Sordariomycetes</taxon>
        <taxon>Hypocreomycetidae</taxon>
        <taxon>Hypocreales</taxon>
        <taxon>Nectriaceae</taxon>
        <taxon>Neonectria</taxon>
    </lineage>
</organism>
<dbReference type="Proteomes" id="UP001498476">
    <property type="component" value="Unassembled WGS sequence"/>
</dbReference>
<dbReference type="PANTHER" id="PTHR28083">
    <property type="entry name" value="GOOD FOR FULL DBP5 ACTIVITY PROTEIN 2"/>
    <property type="match status" value="1"/>
</dbReference>
<dbReference type="PANTHER" id="PTHR28083:SF1">
    <property type="entry name" value="GOOD FOR FULL DBP5 ACTIVITY PROTEIN 2"/>
    <property type="match status" value="1"/>
</dbReference>
<comment type="caution">
    <text evidence="3">The sequence shown here is derived from an EMBL/GenBank/DDBJ whole genome shotgun (WGS) entry which is preliminary data.</text>
</comment>
<dbReference type="Gene3D" id="3.30.420.10">
    <property type="entry name" value="Ribonuclease H-like superfamily/Ribonuclease H"/>
    <property type="match status" value="1"/>
</dbReference>
<evidence type="ECO:0000313" key="4">
    <source>
        <dbReference type="Proteomes" id="UP001498476"/>
    </source>
</evidence>
<evidence type="ECO:0000313" key="3">
    <source>
        <dbReference type="EMBL" id="KAK7418845.1"/>
    </source>
</evidence>
<name>A0ABR1HCL5_9HYPO</name>
<reference evidence="3 4" key="1">
    <citation type="journal article" date="2025" name="Microbiol. Resour. Announc.">
        <title>Draft genome sequences for Neonectria magnoliae and Neonectria punicea, canker pathogens of Liriodendron tulipifera and Acer saccharum in West Virginia.</title>
        <authorList>
            <person name="Petronek H.M."/>
            <person name="Kasson M.T."/>
            <person name="Metheny A.M."/>
            <person name="Stauder C.M."/>
            <person name="Lovett B."/>
            <person name="Lynch S.C."/>
            <person name="Garnas J.R."/>
            <person name="Kasson L.R."/>
            <person name="Stajich J.E."/>
        </authorList>
    </citation>
    <scope>NUCLEOTIDE SEQUENCE [LARGE SCALE GENOMIC DNA]</scope>
    <source>
        <strain evidence="3 4">NRRL 64653</strain>
    </source>
</reference>
<feature type="compositionally biased region" description="Basic and acidic residues" evidence="1">
    <location>
        <begin position="29"/>
        <end position="46"/>
    </location>
</feature>